<sequence length="450" mass="48978">MLLRYFDRIRLFSMIAAACVAGIASTDAVADDWPGWMGPSRDGVYRETGIIDEVPESGLKVKWRIPIAGGYAGPAVADGRVFVFDYNTTEGEAFNDAGKRANLKGQERLTALDAETGKPLWQYAYDRPYSISYPAGPRCTPTVDGDLVYILGSEGDLQALRVSDGEVVWKRNLPKDLGAEVPIWGFAAHPLIDGDTLYTMVGGEGQAIVAFDKLTGEVKWKAIDGNAGYCTPSIIQHGGTRQLIVYHPTAVTSLNPATGSEYWSIPIAPSFDMSIARPMVDGDLMYASGIRSESLMIQLGSDSPTAKEVWRGEPKEAVHSANAPPIFTGGIVYGTDCVVGTLIAVDAKDGSRLWETFEATKPDEKRFIKHGTAFLTRLADTDRYLIFSETGDLQMAKLTPDGYEDLGRFHVLRPTGEAFGRSVVWSHPAYSGQTAFARNDEEIVAVDLTK</sequence>
<dbReference type="InterPro" id="IPR018391">
    <property type="entry name" value="PQQ_b-propeller_rpt"/>
</dbReference>
<name>A0ABP8NNW7_9BACT</name>
<dbReference type="InterPro" id="IPR015943">
    <property type="entry name" value="WD40/YVTN_repeat-like_dom_sf"/>
</dbReference>
<keyword evidence="4" id="KW-1185">Reference proteome</keyword>
<evidence type="ECO:0000313" key="4">
    <source>
        <dbReference type="Proteomes" id="UP001500840"/>
    </source>
</evidence>
<protein>
    <submittedName>
        <fullName evidence="3">PQQ-like beta-propeller repeat protein</fullName>
    </submittedName>
</protein>
<evidence type="ECO:0000256" key="1">
    <source>
        <dbReference type="SAM" id="SignalP"/>
    </source>
</evidence>
<accession>A0ABP8NNW7</accession>
<evidence type="ECO:0000259" key="2">
    <source>
        <dbReference type="Pfam" id="PF13360"/>
    </source>
</evidence>
<dbReference type="RefSeq" id="WP_345327332.1">
    <property type="nucleotide sequence ID" value="NZ_BAABGA010000099.1"/>
</dbReference>
<gene>
    <name evidence="3" type="ORF">GCM10023156_59720</name>
</gene>
<dbReference type="InterPro" id="IPR002372">
    <property type="entry name" value="PQQ_rpt_dom"/>
</dbReference>
<organism evidence="3 4">
    <name type="scientific">Novipirellula rosea</name>
    <dbReference type="NCBI Taxonomy" id="1031540"/>
    <lineage>
        <taxon>Bacteria</taxon>
        <taxon>Pseudomonadati</taxon>
        <taxon>Planctomycetota</taxon>
        <taxon>Planctomycetia</taxon>
        <taxon>Pirellulales</taxon>
        <taxon>Pirellulaceae</taxon>
        <taxon>Novipirellula</taxon>
    </lineage>
</organism>
<dbReference type="Pfam" id="PF13360">
    <property type="entry name" value="PQQ_2"/>
    <property type="match status" value="1"/>
</dbReference>
<feature type="domain" description="Pyrrolo-quinoline quinone repeat" evidence="2">
    <location>
        <begin position="107"/>
        <end position="355"/>
    </location>
</feature>
<dbReference type="InterPro" id="IPR011047">
    <property type="entry name" value="Quinoprotein_ADH-like_sf"/>
</dbReference>
<dbReference type="PANTHER" id="PTHR34512">
    <property type="entry name" value="CELL SURFACE PROTEIN"/>
    <property type="match status" value="1"/>
</dbReference>
<feature type="signal peptide" evidence="1">
    <location>
        <begin position="1"/>
        <end position="30"/>
    </location>
</feature>
<proteinExistence type="predicted"/>
<dbReference type="Proteomes" id="UP001500840">
    <property type="component" value="Unassembled WGS sequence"/>
</dbReference>
<comment type="caution">
    <text evidence="3">The sequence shown here is derived from an EMBL/GenBank/DDBJ whole genome shotgun (WGS) entry which is preliminary data.</text>
</comment>
<dbReference type="EMBL" id="BAABGA010000099">
    <property type="protein sequence ID" value="GAA4468578.1"/>
    <property type="molecule type" value="Genomic_DNA"/>
</dbReference>
<dbReference type="SUPFAM" id="SSF50998">
    <property type="entry name" value="Quinoprotein alcohol dehydrogenase-like"/>
    <property type="match status" value="2"/>
</dbReference>
<feature type="chain" id="PRO_5047280897" evidence="1">
    <location>
        <begin position="31"/>
        <end position="450"/>
    </location>
</feature>
<dbReference type="PANTHER" id="PTHR34512:SF30">
    <property type="entry name" value="OUTER MEMBRANE PROTEIN ASSEMBLY FACTOR BAMB"/>
    <property type="match status" value="1"/>
</dbReference>
<reference evidence="4" key="1">
    <citation type="journal article" date="2019" name="Int. J. Syst. Evol. Microbiol.">
        <title>The Global Catalogue of Microorganisms (GCM) 10K type strain sequencing project: providing services to taxonomists for standard genome sequencing and annotation.</title>
        <authorList>
            <consortium name="The Broad Institute Genomics Platform"/>
            <consortium name="The Broad Institute Genome Sequencing Center for Infectious Disease"/>
            <person name="Wu L."/>
            <person name="Ma J."/>
        </authorList>
    </citation>
    <scope>NUCLEOTIDE SEQUENCE [LARGE SCALE GENOMIC DNA]</scope>
    <source>
        <strain evidence="4">JCM 17759</strain>
    </source>
</reference>
<evidence type="ECO:0000313" key="3">
    <source>
        <dbReference type="EMBL" id="GAA4468578.1"/>
    </source>
</evidence>
<dbReference type="SMART" id="SM00564">
    <property type="entry name" value="PQQ"/>
    <property type="match status" value="4"/>
</dbReference>
<keyword evidence="1" id="KW-0732">Signal</keyword>
<dbReference type="Gene3D" id="2.130.10.10">
    <property type="entry name" value="YVTN repeat-like/Quinoprotein amine dehydrogenase"/>
    <property type="match status" value="2"/>
</dbReference>